<keyword evidence="9" id="KW-0576">Peroxisome</keyword>
<dbReference type="InterPro" id="IPR036250">
    <property type="entry name" value="AcylCo_DH-like_C"/>
</dbReference>
<dbReference type="SUPFAM" id="SSF47203">
    <property type="entry name" value="Acyl-CoA dehydrogenase C-terminal domain-like"/>
    <property type="match status" value="2"/>
</dbReference>
<organism evidence="16">
    <name type="scientific">Rhodosorus marinus</name>
    <dbReference type="NCBI Taxonomy" id="101924"/>
    <lineage>
        <taxon>Eukaryota</taxon>
        <taxon>Rhodophyta</taxon>
        <taxon>Stylonematophyceae</taxon>
        <taxon>Stylonematales</taxon>
        <taxon>Stylonemataceae</taxon>
        <taxon>Rhodosorus</taxon>
    </lineage>
</organism>
<gene>
    <name evidence="16" type="ORF">RMAR00112_LOCUS25825</name>
</gene>
<feature type="domain" description="Acyl-CoA oxidase C-alpha1" evidence="15">
    <location>
        <begin position="276"/>
        <end position="419"/>
    </location>
</feature>
<dbReference type="GO" id="GO:0003997">
    <property type="term" value="F:acyl-CoA oxidase activity"/>
    <property type="evidence" value="ECO:0007669"/>
    <property type="project" value="InterPro"/>
</dbReference>
<keyword evidence="5 10" id="KW-0274">FAD</keyword>
<evidence type="ECO:0000256" key="3">
    <source>
        <dbReference type="ARBA" id="ARBA00006288"/>
    </source>
</evidence>
<keyword evidence="4 10" id="KW-0285">Flavoprotein</keyword>
<dbReference type="GO" id="GO:0055088">
    <property type="term" value="P:lipid homeostasis"/>
    <property type="evidence" value="ECO:0007669"/>
    <property type="project" value="TreeGrafter"/>
</dbReference>
<dbReference type="Gene3D" id="2.40.110.10">
    <property type="entry name" value="Butyryl-CoA Dehydrogenase, subunit A, domain 2"/>
    <property type="match status" value="1"/>
</dbReference>
<dbReference type="EMBL" id="HBHW01033438">
    <property type="protein sequence ID" value="CAE0057771.1"/>
    <property type="molecule type" value="Transcribed_RNA"/>
</dbReference>
<comment type="similarity">
    <text evidence="3 10">Belongs to the acyl-CoA oxidase family.</text>
</comment>
<comment type="subcellular location">
    <subcellularLocation>
        <location evidence="2">Peroxisome</location>
    </subcellularLocation>
</comment>
<dbReference type="InterPro" id="IPR046373">
    <property type="entry name" value="Acyl-CoA_Oxase/DH_mid-dom_sf"/>
</dbReference>
<evidence type="ECO:0000259" key="15">
    <source>
        <dbReference type="Pfam" id="PF22924"/>
    </source>
</evidence>
<dbReference type="PIRSF" id="PIRSF000168">
    <property type="entry name" value="Acyl-CoA_oxidase"/>
    <property type="match status" value="1"/>
</dbReference>
<dbReference type="InterPro" id="IPR006091">
    <property type="entry name" value="Acyl-CoA_Oxase/DH_mid-dom"/>
</dbReference>
<name>A0A7S3EK74_9RHOD</name>
<evidence type="ECO:0000256" key="8">
    <source>
        <dbReference type="ARBA" id="ARBA00023098"/>
    </source>
</evidence>
<keyword evidence="7" id="KW-0560">Oxidoreductase</keyword>
<feature type="active site" description="Proton acceptor" evidence="11">
    <location>
        <position position="405"/>
    </location>
</feature>
<dbReference type="GO" id="GO:0005504">
    <property type="term" value="F:fatty acid binding"/>
    <property type="evidence" value="ECO:0007669"/>
    <property type="project" value="TreeGrafter"/>
</dbReference>
<dbReference type="Pfam" id="PF02770">
    <property type="entry name" value="Acyl-CoA_dh_M"/>
    <property type="match status" value="1"/>
</dbReference>
<dbReference type="PANTHER" id="PTHR10909:SF352">
    <property type="entry name" value="ACYL-COENZYME A OXIDASE-LIKE PROTEIN"/>
    <property type="match status" value="1"/>
</dbReference>
<dbReference type="FunFam" id="1.20.140.10:FF:000010">
    <property type="entry name" value="Acyl-coenzyme A oxidase"/>
    <property type="match status" value="1"/>
</dbReference>
<evidence type="ECO:0000256" key="7">
    <source>
        <dbReference type="ARBA" id="ARBA00023002"/>
    </source>
</evidence>
<evidence type="ECO:0000259" key="14">
    <source>
        <dbReference type="Pfam" id="PF14749"/>
    </source>
</evidence>
<dbReference type="SUPFAM" id="SSF56645">
    <property type="entry name" value="Acyl-CoA dehydrogenase NM domain-like"/>
    <property type="match status" value="1"/>
</dbReference>
<dbReference type="InterPro" id="IPR029320">
    <property type="entry name" value="Acyl-CoA_ox_N"/>
</dbReference>
<evidence type="ECO:0000256" key="4">
    <source>
        <dbReference type="ARBA" id="ARBA00022630"/>
    </source>
</evidence>
<dbReference type="Pfam" id="PF22924">
    <property type="entry name" value="ACOX_C_alpha1"/>
    <property type="match status" value="1"/>
</dbReference>
<dbReference type="InterPro" id="IPR055060">
    <property type="entry name" value="ACOX_C_alpha1"/>
</dbReference>
<evidence type="ECO:0000256" key="6">
    <source>
        <dbReference type="ARBA" id="ARBA00022832"/>
    </source>
</evidence>
<evidence type="ECO:0000256" key="10">
    <source>
        <dbReference type="PIRNR" id="PIRNR000168"/>
    </source>
</evidence>
<evidence type="ECO:0000256" key="5">
    <source>
        <dbReference type="ARBA" id="ARBA00022827"/>
    </source>
</evidence>
<evidence type="ECO:0000259" key="13">
    <source>
        <dbReference type="Pfam" id="PF02770"/>
    </source>
</evidence>
<dbReference type="FunFam" id="2.40.110.10:FF:000005">
    <property type="entry name" value="Acyl-coenzyme A oxidase"/>
    <property type="match status" value="1"/>
</dbReference>
<evidence type="ECO:0000313" key="16">
    <source>
        <dbReference type="EMBL" id="CAE0057771.1"/>
    </source>
</evidence>
<comment type="cofactor">
    <cofactor evidence="1">
        <name>FAD</name>
        <dbReference type="ChEBI" id="CHEBI:57692"/>
    </cofactor>
</comment>
<sequence>MEVLRLSEYLAGHHYEHRNEVFALFEREPELFRPRHDLGMRESRELLMRRWERLHELGYFKNTITSSKPENRLRRMALSETCEYLDHSLAVKMGVNYGLFGGAVYGLGTEEQKDYWLPKVERREIIGCYGLSELGAGSNVRGIRTTATYDPSSRSFVLHTPTDGAQKYWIGGAAESATHCSVFAYLIVDGKRRGIHGFVVQIRDSIEGSPVHGVTIADCGDKWGLNGVDNGRIWFDRVKIPRTNMLMKLGQVSENGEYTSIVKSENELFGRTLAPLTAGRVSIIFSALNEMKVGTSIAIPYAKSRQVFGKELMSVQTHRHRLLPYVCSALVINVVANPLKLQLLEPGQVVTKNFHVLSAGLKALSTWEMERCLQECREACGGQGMLSENRVGPLLSEFNVTTTFEGDNHVMIQQASKVVVNMYAQGLKQGVFGGDLDFLNREELPLRGEPNEMSFIVELMRRRVRGLLPALVPTSGTSEAAEKELVLFEEVGTAFCDLLIFESFEKELNSSTELPCKDLLSKAGVIYGLSRIDRESTFSRSGALSSDASWSVRRTYMKELDRFVESGMMDSAIEAFGVPDFLKAPISGDWLSHNAKAKL</sequence>
<dbReference type="PANTHER" id="PTHR10909">
    <property type="entry name" value="ELECTRON TRANSPORT OXIDOREDUCTASE"/>
    <property type="match status" value="1"/>
</dbReference>
<protein>
    <recommendedName>
        <fullName evidence="10">Acyl-coenzyme A oxidase</fullName>
    </recommendedName>
</protein>
<dbReference type="Gene3D" id="1.10.540.10">
    <property type="entry name" value="Acyl-CoA dehydrogenase/oxidase, N-terminal domain"/>
    <property type="match status" value="1"/>
</dbReference>
<reference evidence="16" key="1">
    <citation type="submission" date="2021-01" db="EMBL/GenBank/DDBJ databases">
        <authorList>
            <person name="Corre E."/>
            <person name="Pelletier E."/>
            <person name="Niang G."/>
            <person name="Scheremetjew M."/>
            <person name="Finn R."/>
            <person name="Kale V."/>
            <person name="Holt S."/>
            <person name="Cochrane G."/>
            <person name="Meng A."/>
            <person name="Brown T."/>
            <person name="Cohen L."/>
        </authorList>
    </citation>
    <scope>NUCLEOTIDE SEQUENCE</scope>
    <source>
        <strain evidence="16">CCMP 769</strain>
    </source>
</reference>
<keyword evidence="6" id="KW-0276">Fatty acid metabolism</keyword>
<evidence type="ECO:0000256" key="9">
    <source>
        <dbReference type="ARBA" id="ARBA00023140"/>
    </source>
</evidence>
<dbReference type="InterPro" id="IPR037069">
    <property type="entry name" value="AcylCoA_DH/ox_N_sf"/>
</dbReference>
<evidence type="ECO:0000256" key="12">
    <source>
        <dbReference type="PIRSR" id="PIRSR000168-2"/>
    </source>
</evidence>
<dbReference type="InterPro" id="IPR012258">
    <property type="entry name" value="Acyl-CoA_oxidase"/>
</dbReference>
<dbReference type="Gene3D" id="1.20.140.10">
    <property type="entry name" value="Butyryl-CoA Dehydrogenase, subunit A, domain 3"/>
    <property type="match status" value="2"/>
</dbReference>
<dbReference type="GO" id="GO:0005777">
    <property type="term" value="C:peroxisome"/>
    <property type="evidence" value="ECO:0007669"/>
    <property type="project" value="UniProtKB-SubCell"/>
</dbReference>
<evidence type="ECO:0000256" key="1">
    <source>
        <dbReference type="ARBA" id="ARBA00001974"/>
    </source>
</evidence>
<evidence type="ECO:0000256" key="2">
    <source>
        <dbReference type="ARBA" id="ARBA00004275"/>
    </source>
</evidence>
<evidence type="ECO:0000256" key="11">
    <source>
        <dbReference type="PIRSR" id="PIRSR000168-1"/>
    </source>
</evidence>
<dbReference type="AlphaFoldDB" id="A0A7S3EK74"/>
<dbReference type="Pfam" id="PF14749">
    <property type="entry name" value="Acyl-CoA_ox_N"/>
    <property type="match status" value="1"/>
</dbReference>
<dbReference type="GO" id="GO:0071949">
    <property type="term" value="F:FAD binding"/>
    <property type="evidence" value="ECO:0007669"/>
    <property type="project" value="InterPro"/>
</dbReference>
<feature type="domain" description="Acyl-coenzyme A oxidase N-terminal" evidence="14">
    <location>
        <begin position="5"/>
        <end position="126"/>
    </location>
</feature>
<proteinExistence type="inferred from homology"/>
<dbReference type="GO" id="GO:0033540">
    <property type="term" value="P:fatty acid beta-oxidation using acyl-CoA oxidase"/>
    <property type="evidence" value="ECO:0007669"/>
    <property type="project" value="TreeGrafter"/>
</dbReference>
<accession>A0A7S3EK74</accession>
<feature type="binding site" evidence="12">
    <location>
        <position position="171"/>
    </location>
    <ligand>
        <name>FAD</name>
        <dbReference type="ChEBI" id="CHEBI:57692"/>
    </ligand>
</feature>
<feature type="domain" description="Acyl-CoA oxidase/dehydrogenase middle" evidence="13">
    <location>
        <begin position="128"/>
        <end position="238"/>
    </location>
</feature>
<dbReference type="InterPro" id="IPR009100">
    <property type="entry name" value="AcylCoA_DH/oxidase_NM_dom_sf"/>
</dbReference>
<keyword evidence="8" id="KW-0443">Lipid metabolism</keyword>